<reference evidence="1 2" key="1">
    <citation type="submission" date="2023-12" db="EMBL/GenBank/DDBJ databases">
        <title>Friends and Foes: Symbiotic and Algicidal bacterial influence on Karenia brevis blooms.</title>
        <authorList>
            <person name="Fei C."/>
            <person name="Mohamed A.R."/>
            <person name="Booker A."/>
            <person name="Arshad M."/>
            <person name="Klass S."/>
            <person name="Ahn S."/>
            <person name="Gilbert P.M."/>
            <person name="Heil C.A."/>
            <person name="Martinez J.M."/>
            <person name="Amin S.A."/>
        </authorList>
    </citation>
    <scope>NUCLEOTIDE SEQUENCE [LARGE SCALE GENOMIC DNA]</scope>
    <source>
        <strain evidence="1 2">CE15</strain>
    </source>
</reference>
<proteinExistence type="predicted"/>
<dbReference type="RefSeq" id="WP_336436828.1">
    <property type="nucleotide sequence ID" value="NZ_JBAWKS010000002.1"/>
</dbReference>
<keyword evidence="2" id="KW-1185">Reference proteome</keyword>
<name>A0ABU8EYE2_9GAMM</name>
<accession>A0ABU8EYE2</accession>
<sequence length="118" mass="13388">MLEIQLNSFVRRIARANELKALIKASGAKLTRKGRSRNWQLQGDWPQFALIIELAETQNEPSWLWVITQLKSVKPKASTSELIEIVRKNPTITLTQLIAKTDCTLLEGRQALDSLAFD</sequence>
<dbReference type="Pfam" id="PF12614">
    <property type="entry name" value="RRF_GI"/>
    <property type="match status" value="1"/>
</dbReference>
<organism evidence="1 2">
    <name type="scientific">Pseudoalteromonas spongiae</name>
    <dbReference type="NCBI Taxonomy" id="298657"/>
    <lineage>
        <taxon>Bacteria</taxon>
        <taxon>Pseudomonadati</taxon>
        <taxon>Pseudomonadota</taxon>
        <taxon>Gammaproteobacteria</taxon>
        <taxon>Alteromonadales</taxon>
        <taxon>Pseudoalteromonadaceae</taxon>
        <taxon>Pseudoalteromonas</taxon>
    </lineage>
</organism>
<evidence type="ECO:0000313" key="2">
    <source>
        <dbReference type="Proteomes" id="UP001382455"/>
    </source>
</evidence>
<protein>
    <submittedName>
        <fullName evidence="1">Ribosome recycling factor family protein</fullName>
    </submittedName>
</protein>
<dbReference type="EMBL" id="JBAWKS010000002">
    <property type="protein sequence ID" value="MEI4551943.1"/>
    <property type="molecule type" value="Genomic_DNA"/>
</dbReference>
<evidence type="ECO:0000313" key="1">
    <source>
        <dbReference type="EMBL" id="MEI4551943.1"/>
    </source>
</evidence>
<gene>
    <name evidence="1" type="ORF">WAE96_19860</name>
</gene>
<dbReference type="Proteomes" id="UP001382455">
    <property type="component" value="Unassembled WGS sequence"/>
</dbReference>
<comment type="caution">
    <text evidence="1">The sequence shown here is derived from an EMBL/GenBank/DDBJ whole genome shotgun (WGS) entry which is preliminary data.</text>
</comment>
<dbReference type="InterPro" id="IPR022253">
    <property type="entry name" value="Ribosome_recyc_fac_bac"/>
</dbReference>